<accession>A0A0F9UCB5</accession>
<gene>
    <name evidence="1" type="ORF">LCGC14_0548030</name>
</gene>
<dbReference type="EMBL" id="LAZR01000746">
    <property type="protein sequence ID" value="KKN58896.1"/>
    <property type="molecule type" value="Genomic_DNA"/>
</dbReference>
<name>A0A0F9UCB5_9ZZZZ</name>
<comment type="caution">
    <text evidence="1">The sequence shown here is derived from an EMBL/GenBank/DDBJ whole genome shotgun (WGS) entry which is preliminary data.</text>
</comment>
<sequence>MKLKELKKQMGIWTLMGNSLEAFQDEEEDSDEYPTFYAISKKEFDKLIAKEHEE</sequence>
<dbReference type="AlphaFoldDB" id="A0A0F9UCB5"/>
<reference evidence="1" key="1">
    <citation type="journal article" date="2015" name="Nature">
        <title>Complex archaea that bridge the gap between prokaryotes and eukaryotes.</title>
        <authorList>
            <person name="Spang A."/>
            <person name="Saw J.H."/>
            <person name="Jorgensen S.L."/>
            <person name="Zaremba-Niedzwiedzka K."/>
            <person name="Martijn J."/>
            <person name="Lind A.E."/>
            <person name="van Eijk R."/>
            <person name="Schleper C."/>
            <person name="Guy L."/>
            <person name="Ettema T.J."/>
        </authorList>
    </citation>
    <scope>NUCLEOTIDE SEQUENCE</scope>
</reference>
<organism evidence="1">
    <name type="scientific">marine sediment metagenome</name>
    <dbReference type="NCBI Taxonomy" id="412755"/>
    <lineage>
        <taxon>unclassified sequences</taxon>
        <taxon>metagenomes</taxon>
        <taxon>ecological metagenomes</taxon>
    </lineage>
</organism>
<evidence type="ECO:0000313" key="1">
    <source>
        <dbReference type="EMBL" id="KKN58896.1"/>
    </source>
</evidence>
<protein>
    <submittedName>
        <fullName evidence="1">Uncharacterized protein</fullName>
    </submittedName>
</protein>
<proteinExistence type="predicted"/>